<evidence type="ECO:0000313" key="5">
    <source>
        <dbReference type="WormBase" id="SRAE_1000301500"/>
    </source>
</evidence>
<sequence>MKDKEKKSSSEKKKRHSKYEKNKNKKSTLKPSKIGDKPVKVHKSKKEKINDKIEDFHTSLRDHDDNIYKSSKNNYNIKKEIPTEGINNINDKQNPVKNLNLTNKINNQNSIKEKSEIETEIHDNNNTSPTLRNRKQKLNTKKVVRLIENESSKKRGKHSLNDTDKKEIKIKRTPKDYGIGQYSSIKIQTKNVNGKLFHDVNIQTFDQSKSLINQSQNLHVPFYKKNGLCSIRKNNINQNYSQLLKAKVSKKLQLNEKDIILAKIHHLRKVVDKINNKCIYQH</sequence>
<gene>
    <name evidence="2 4 5" type="ORF">SRAE_1000301500</name>
</gene>
<organism evidence="2">
    <name type="scientific">Strongyloides ratti</name>
    <name type="common">Parasitic roundworm</name>
    <dbReference type="NCBI Taxonomy" id="34506"/>
    <lineage>
        <taxon>Eukaryota</taxon>
        <taxon>Metazoa</taxon>
        <taxon>Ecdysozoa</taxon>
        <taxon>Nematoda</taxon>
        <taxon>Chromadorea</taxon>
        <taxon>Rhabditida</taxon>
        <taxon>Tylenchina</taxon>
        <taxon>Panagrolaimomorpha</taxon>
        <taxon>Strongyloidoidea</taxon>
        <taxon>Strongyloididae</taxon>
        <taxon>Strongyloides</taxon>
    </lineage>
</organism>
<reference evidence="2 3" key="1">
    <citation type="submission" date="2014-09" db="EMBL/GenBank/DDBJ databases">
        <authorList>
            <person name="Martin A.A."/>
        </authorList>
    </citation>
    <scope>NUCLEOTIDE SEQUENCE</scope>
    <source>
        <strain evidence="3">ED321</strain>
        <strain evidence="2">ED321 Heterogonic</strain>
    </source>
</reference>
<dbReference type="AlphaFoldDB" id="A0A090L4Y3"/>
<evidence type="ECO:0000313" key="2">
    <source>
        <dbReference type="EMBL" id="CEF64762.1"/>
    </source>
</evidence>
<dbReference type="GeneID" id="36377127"/>
<feature type="region of interest" description="Disordered" evidence="1">
    <location>
        <begin position="1"/>
        <end position="50"/>
    </location>
</feature>
<dbReference type="CTD" id="36377127"/>
<dbReference type="WBParaSite" id="SRAE_1000301500.1">
    <property type="protein sequence ID" value="SRAE_1000301500.1"/>
    <property type="gene ID" value="WBGene00259632"/>
</dbReference>
<reference evidence="4" key="2">
    <citation type="submission" date="2020-12" db="UniProtKB">
        <authorList>
            <consortium name="WormBaseParasite"/>
        </authorList>
    </citation>
    <scope>IDENTIFICATION</scope>
</reference>
<evidence type="ECO:0000313" key="4">
    <source>
        <dbReference type="WBParaSite" id="SRAE_1000301500.1"/>
    </source>
</evidence>
<proteinExistence type="predicted"/>
<accession>A0A090L4Y3</accession>
<keyword evidence="3" id="KW-1185">Reference proteome</keyword>
<dbReference type="RefSeq" id="XP_024503963.1">
    <property type="nucleotide sequence ID" value="XM_024650158.1"/>
</dbReference>
<evidence type="ECO:0000256" key="1">
    <source>
        <dbReference type="SAM" id="MobiDB-lite"/>
    </source>
</evidence>
<feature type="compositionally biased region" description="Basic and acidic residues" evidence="1">
    <location>
        <begin position="1"/>
        <end position="11"/>
    </location>
</feature>
<protein>
    <submittedName>
        <fullName evidence="2 4">Uncharacterized protein</fullName>
    </submittedName>
</protein>
<dbReference type="Proteomes" id="UP000035682">
    <property type="component" value="Unplaced"/>
</dbReference>
<name>A0A090L4Y3_STRRB</name>
<dbReference type="WormBase" id="SRAE_1000301500">
    <property type="protein sequence ID" value="SRP06980"/>
    <property type="gene ID" value="WBGene00259632"/>
</dbReference>
<dbReference type="EMBL" id="LN609528">
    <property type="protein sequence ID" value="CEF64762.1"/>
    <property type="molecule type" value="Genomic_DNA"/>
</dbReference>
<feature type="compositionally biased region" description="Basic residues" evidence="1">
    <location>
        <begin position="12"/>
        <end position="28"/>
    </location>
</feature>
<evidence type="ECO:0000313" key="3">
    <source>
        <dbReference type="Proteomes" id="UP000035682"/>
    </source>
</evidence>